<dbReference type="InterPro" id="IPR018253">
    <property type="entry name" value="DnaJ_domain_CS"/>
</dbReference>
<evidence type="ECO:0000256" key="2">
    <source>
        <dbReference type="SAM" id="MobiDB-lite"/>
    </source>
</evidence>
<feature type="region of interest" description="Disordered" evidence="2">
    <location>
        <begin position="366"/>
        <end position="387"/>
    </location>
</feature>
<feature type="compositionally biased region" description="Polar residues" evidence="2">
    <location>
        <begin position="530"/>
        <end position="540"/>
    </location>
</feature>
<dbReference type="CDD" id="cd06257">
    <property type="entry name" value="DnaJ"/>
    <property type="match status" value="1"/>
</dbReference>
<dbReference type="PRINTS" id="PR00625">
    <property type="entry name" value="JDOMAIN"/>
</dbReference>
<dbReference type="PROSITE" id="PS50005">
    <property type="entry name" value="TPR"/>
    <property type="match status" value="1"/>
</dbReference>
<protein>
    <submittedName>
        <fullName evidence="4">Dnaj homolog subfamily c member 7</fullName>
    </submittedName>
</protein>
<feature type="repeat" description="TPR" evidence="1">
    <location>
        <begin position="715"/>
        <end position="748"/>
    </location>
</feature>
<keyword evidence="1" id="KW-0802">TPR repeat</keyword>
<dbReference type="PANTHER" id="PTHR45181">
    <property type="entry name" value="HEAT SHOCK PROTEIN DNAJ WITH TETRATRICOPEPTIDE REPEAT-CONTAINING PROTEIN"/>
    <property type="match status" value="1"/>
</dbReference>
<dbReference type="Proteomes" id="UP000653305">
    <property type="component" value="Unassembled WGS sequence"/>
</dbReference>
<feature type="region of interest" description="Disordered" evidence="2">
    <location>
        <begin position="1007"/>
        <end position="1028"/>
    </location>
</feature>
<feature type="region of interest" description="Disordered" evidence="2">
    <location>
        <begin position="308"/>
        <end position="343"/>
    </location>
</feature>
<feature type="domain" description="J" evidence="3">
    <location>
        <begin position="1046"/>
        <end position="1129"/>
    </location>
</feature>
<dbReference type="InterPro" id="IPR001623">
    <property type="entry name" value="DnaJ_domain"/>
</dbReference>
<dbReference type="Gene3D" id="1.25.40.10">
    <property type="entry name" value="Tetratricopeptide repeat domain"/>
    <property type="match status" value="3"/>
</dbReference>
<dbReference type="Pfam" id="PF13181">
    <property type="entry name" value="TPR_8"/>
    <property type="match status" value="1"/>
</dbReference>
<evidence type="ECO:0000313" key="4">
    <source>
        <dbReference type="EMBL" id="GFP90937.1"/>
    </source>
</evidence>
<dbReference type="InterPro" id="IPR011990">
    <property type="entry name" value="TPR-like_helical_dom_sf"/>
</dbReference>
<accession>A0A830BSR2</accession>
<dbReference type="PROSITE" id="PS50076">
    <property type="entry name" value="DNAJ_2"/>
    <property type="match status" value="1"/>
</dbReference>
<dbReference type="InterPro" id="IPR036869">
    <property type="entry name" value="J_dom_sf"/>
</dbReference>
<name>A0A830BSR2_9LAMI</name>
<dbReference type="PROSITE" id="PS00636">
    <property type="entry name" value="DNAJ_1"/>
    <property type="match status" value="1"/>
</dbReference>
<feature type="compositionally biased region" description="Basic residues" evidence="2">
    <location>
        <begin position="514"/>
        <end position="527"/>
    </location>
</feature>
<feature type="region of interest" description="Disordered" evidence="2">
    <location>
        <begin position="502"/>
        <end position="582"/>
    </location>
</feature>
<feature type="compositionally biased region" description="Low complexity" evidence="2">
    <location>
        <begin position="1007"/>
        <end position="1017"/>
    </location>
</feature>
<dbReference type="SUPFAM" id="SSF48452">
    <property type="entry name" value="TPR-like"/>
    <property type="match status" value="2"/>
</dbReference>
<dbReference type="AlphaFoldDB" id="A0A830BSR2"/>
<dbReference type="SUPFAM" id="SSF46565">
    <property type="entry name" value="Chaperone J-domain"/>
    <property type="match status" value="1"/>
</dbReference>
<proteinExistence type="predicted"/>
<comment type="caution">
    <text evidence="4">The sequence shown here is derived from an EMBL/GenBank/DDBJ whole genome shotgun (WGS) entry which is preliminary data.</text>
</comment>
<dbReference type="InterPro" id="IPR019734">
    <property type="entry name" value="TPR_rpt"/>
</dbReference>
<feature type="compositionally biased region" description="Polar residues" evidence="2">
    <location>
        <begin position="38"/>
        <end position="47"/>
    </location>
</feature>
<feature type="region of interest" description="Disordered" evidence="2">
    <location>
        <begin position="38"/>
        <end position="63"/>
    </location>
</feature>
<dbReference type="Pfam" id="PF00226">
    <property type="entry name" value="DnaJ"/>
    <property type="match status" value="1"/>
</dbReference>
<gene>
    <name evidence="4" type="ORF">PHJA_001237700</name>
</gene>
<feature type="compositionally biased region" description="Low complexity" evidence="2">
    <location>
        <begin position="48"/>
        <end position="60"/>
    </location>
</feature>
<feature type="region of interest" description="Disordered" evidence="2">
    <location>
        <begin position="1"/>
        <end position="20"/>
    </location>
</feature>
<dbReference type="OrthoDB" id="10250354at2759"/>
<evidence type="ECO:0000313" key="5">
    <source>
        <dbReference type="Proteomes" id="UP000653305"/>
    </source>
</evidence>
<dbReference type="SMART" id="SM00271">
    <property type="entry name" value="DnaJ"/>
    <property type="match status" value="1"/>
</dbReference>
<organism evidence="4 5">
    <name type="scientific">Phtheirospermum japonicum</name>
    <dbReference type="NCBI Taxonomy" id="374723"/>
    <lineage>
        <taxon>Eukaryota</taxon>
        <taxon>Viridiplantae</taxon>
        <taxon>Streptophyta</taxon>
        <taxon>Embryophyta</taxon>
        <taxon>Tracheophyta</taxon>
        <taxon>Spermatophyta</taxon>
        <taxon>Magnoliopsida</taxon>
        <taxon>eudicotyledons</taxon>
        <taxon>Gunneridae</taxon>
        <taxon>Pentapetalae</taxon>
        <taxon>asterids</taxon>
        <taxon>lamiids</taxon>
        <taxon>Lamiales</taxon>
        <taxon>Orobanchaceae</taxon>
        <taxon>Orobanchaceae incertae sedis</taxon>
        <taxon>Phtheirospermum</taxon>
    </lineage>
</organism>
<sequence>MSPPITTPYPDFSFPNPDCPSKSTQNFKISEIFDFSAGSSDTAGFNYSRSGNGKSSISSRSRPRLTKIRRKQMVASQDEKSVKTDLGLKLNGFSDEIKLDGKSISNGTAKNGDLNGTKERFGNGLKFGVNSNDSLFGLGLGNGKPLFGSTMNGSRRNIQSEEADFLSASNNGGSNFETGSFVFASDNKAASTANQNLPAGGSVFDRSKNGFQVDTNLESGQFVFVVDESESGPKSNFGAKDLRRFNTQPKVNGFKKSDSIPFMFGSDKYEFDSRVTLNGQDSNKSCLKPSVDEFQKGKSAEFVFGASKNNVSAENNSDTQNQDSGKNTDKSEPDLDTSGDSEKVGSHLNFVIGSYSKDSKAGIDLDKKPTCINKDMSNSTDSGKENKDDVFVFGGSKGNGSFSYVGNRGKADDCNGFGQHNHNTPDSNYRQSNKGGFSEKGFAFSLSDQMRRLNIKASEVDTKETENFTSKLAGLDSSNADCSTPNMMFAFPDYRNSFSGLGKKLDNGNSKSVGGKRLKKKTGKLKQRTVVQQLFGQDQKSPGCGSPMDFSPYQDTKAPEAEKDTYSEHSGNSHDDDENNSSFSLSFIAQDGLSAVRQQYKKKYKLRVGLNRTVQGNNSEKENGKRVDIPTSSQELCEPWRIRGNQAYHDGKLSKAEEFYSKGIDLAPRVDTPGYSMKPLLLCYSNRAATRMSLARMREAIGDCTKAAELDPSFLKVTLRAGNCYLVLGEVEDAIQCYSKCLSLEGEVCLDRRITIEAADGLQKANRVAGYMHQSTKLLQEGTDNSATTALNNIDEALSISRFSERLLQLKGEALCSLRMYDEVIKLCEQTIEVAKKNFGADANLWRCHLQAKSYFQMGQLDLALGLIEKQEKMPVSSGLGDVTRESSMALATTIRELLSLKKSGNEAFNSGRYTEAIENYTSAISKSLESRPFMAICFCNRAAAYQSVNQIVDAIADCSLSIALDENYQKAISRRATLHEMIRDYKAAVYDLQRLISLLESQSQIKSQQSDSQSKSNGGSVRDLRKARRRLSTVEEKAKREIPMDLYLILGIKASDAESEIKKAYRKAALRHHPDKVLVRSDVGDGGTLWKDFGEKIHKDADRLFKIIGEAYAVLSDPSKRSKYDNEEETRNIYKESNRNTLRTKEGIGMGDKRVQALRLKETIGGTIGMKQDLHIHGGSVVVEIKQISACDLKTYNGLSILCGDGMEKEGHCWKTCRLDR</sequence>
<evidence type="ECO:0000256" key="1">
    <source>
        <dbReference type="PROSITE-ProRule" id="PRU00339"/>
    </source>
</evidence>
<dbReference type="PANTHER" id="PTHR45181:SF8">
    <property type="entry name" value="HEAT SHOCK PROTEIN DNAJ WITH TETRATRICOPEPTIDE REPEAT-CONTAINING PROTEIN"/>
    <property type="match status" value="1"/>
</dbReference>
<dbReference type="SMART" id="SM00028">
    <property type="entry name" value="TPR"/>
    <property type="match status" value="7"/>
</dbReference>
<keyword evidence="5" id="KW-1185">Reference proteome</keyword>
<feature type="compositionally biased region" description="Basic and acidic residues" evidence="2">
    <location>
        <begin position="557"/>
        <end position="574"/>
    </location>
</feature>
<dbReference type="Gene3D" id="1.10.287.110">
    <property type="entry name" value="DnaJ domain"/>
    <property type="match status" value="1"/>
</dbReference>
<dbReference type="EMBL" id="BMAC01000230">
    <property type="protein sequence ID" value="GFP90937.1"/>
    <property type="molecule type" value="Genomic_DNA"/>
</dbReference>
<feature type="compositionally biased region" description="Polar residues" evidence="2">
    <location>
        <begin position="308"/>
        <end position="325"/>
    </location>
</feature>
<reference evidence="4" key="1">
    <citation type="submission" date="2020-07" db="EMBL/GenBank/DDBJ databases">
        <title>Ethylene signaling mediates host invasion by parasitic plants.</title>
        <authorList>
            <person name="Yoshida S."/>
        </authorList>
    </citation>
    <scope>NUCLEOTIDE SEQUENCE</scope>
    <source>
        <strain evidence="4">Okayama</strain>
    </source>
</reference>
<evidence type="ECO:0000259" key="3">
    <source>
        <dbReference type="PROSITE" id="PS50076"/>
    </source>
</evidence>